<comment type="caution">
    <text evidence="2">The sequence shown here is derived from an EMBL/GenBank/DDBJ whole genome shotgun (WGS) entry which is preliminary data.</text>
</comment>
<dbReference type="Proteomes" id="UP001172737">
    <property type="component" value="Unassembled WGS sequence"/>
</dbReference>
<evidence type="ECO:0000313" key="3">
    <source>
        <dbReference type="Proteomes" id="UP001172737"/>
    </source>
</evidence>
<reference evidence="2" key="1">
    <citation type="submission" date="2023-06" db="EMBL/GenBank/DDBJ databases">
        <title>Sysu t00039.</title>
        <authorList>
            <person name="Gao L."/>
            <person name="Fang B.-Z."/>
            <person name="Li W.-J."/>
        </authorList>
    </citation>
    <scope>NUCLEOTIDE SEQUENCE</scope>
    <source>
        <strain evidence="2">SYSU T00039</strain>
    </source>
</reference>
<protein>
    <submittedName>
        <fullName evidence="2">Uncharacterized protein</fullName>
    </submittedName>
</protein>
<feature type="region of interest" description="Disordered" evidence="1">
    <location>
        <begin position="60"/>
        <end position="84"/>
    </location>
</feature>
<sequence length="84" mass="9005">MGTLEDLYDHAGAALAALGAQLTGEKAAGIRLRDDAVVAVLGGAWPPRREDHVERRVRAHMRRHAPVRQAPADGEETMLVGGRS</sequence>
<accession>A0AAW7M3T6</accession>
<dbReference type="RefSeq" id="WP_301120587.1">
    <property type="nucleotide sequence ID" value="NZ_JAUHPX010000006.1"/>
</dbReference>
<proteinExistence type="predicted"/>
<name>A0AAW7M3T6_9MICO</name>
<evidence type="ECO:0000313" key="2">
    <source>
        <dbReference type="EMBL" id="MDN4488559.1"/>
    </source>
</evidence>
<dbReference type="EMBL" id="JAUHPX010000006">
    <property type="protein sequence ID" value="MDN4488559.1"/>
    <property type="molecule type" value="Genomic_DNA"/>
</dbReference>
<dbReference type="AlphaFoldDB" id="A0AAW7M3T6"/>
<keyword evidence="3" id="KW-1185">Reference proteome</keyword>
<evidence type="ECO:0000256" key="1">
    <source>
        <dbReference type="SAM" id="MobiDB-lite"/>
    </source>
</evidence>
<gene>
    <name evidence="2" type="ORF">QQX10_10310</name>
</gene>
<organism evidence="2 3">
    <name type="scientific">Demequina lignilytica</name>
    <dbReference type="NCBI Taxonomy" id="3051663"/>
    <lineage>
        <taxon>Bacteria</taxon>
        <taxon>Bacillati</taxon>
        <taxon>Actinomycetota</taxon>
        <taxon>Actinomycetes</taxon>
        <taxon>Micrococcales</taxon>
        <taxon>Demequinaceae</taxon>
        <taxon>Demequina</taxon>
    </lineage>
</organism>